<name>A0ABS5GWS2_9GAMM</name>
<dbReference type="EMBL" id="JAGRZL010000113">
    <property type="protein sequence ID" value="MBR7631599.1"/>
    <property type="molecule type" value="Genomic_DNA"/>
</dbReference>
<proteinExistence type="predicted"/>
<keyword evidence="3" id="KW-1185">Reference proteome</keyword>
<evidence type="ECO:0000256" key="1">
    <source>
        <dbReference type="SAM" id="SignalP"/>
    </source>
</evidence>
<dbReference type="RefSeq" id="WP_212514946.1">
    <property type="nucleotide sequence ID" value="NZ_CAWQDX010000017.1"/>
</dbReference>
<gene>
    <name evidence="2" type="ORF">KAT72_22095</name>
</gene>
<sequence length="132" mass="15337">MKISLIFKLFIFFFISSRCVAASCPADSFDDFSRVFINDAKVQFEYTVIPVETIFYQEQDDDVKEVKEYRVLKFSDFPIVNSKGYDGGRDIYVDKEKLEVVVKGNNCGYQISLSFSPKNRCWHLVNITDHSM</sequence>
<comment type="caution">
    <text evidence="2">The sequence shown here is derived from an EMBL/GenBank/DDBJ whole genome shotgun (WGS) entry which is preliminary data.</text>
</comment>
<evidence type="ECO:0000313" key="3">
    <source>
        <dbReference type="Proteomes" id="UP000675653"/>
    </source>
</evidence>
<evidence type="ECO:0000313" key="2">
    <source>
        <dbReference type="EMBL" id="MBR7631599.1"/>
    </source>
</evidence>
<protein>
    <submittedName>
        <fullName evidence="2">Uncharacterized protein</fullName>
    </submittedName>
</protein>
<feature type="signal peptide" evidence="1">
    <location>
        <begin position="1"/>
        <end position="21"/>
    </location>
</feature>
<accession>A0ABS5GWS2</accession>
<keyword evidence="1" id="KW-0732">Signal</keyword>
<reference evidence="2 3" key="1">
    <citation type="submission" date="2021-04" db="EMBL/GenBank/DDBJ databases">
        <title>Draft Genome of Aeromonas popoffii ID682, isolated from a natural water source in Idaho.</title>
        <authorList>
            <person name="Testerman T."/>
            <person name="Graf J."/>
        </authorList>
    </citation>
    <scope>NUCLEOTIDE SEQUENCE [LARGE SCALE GENOMIC DNA]</scope>
    <source>
        <strain evidence="2 3">ID682</strain>
    </source>
</reference>
<dbReference type="Proteomes" id="UP000675653">
    <property type="component" value="Unassembled WGS sequence"/>
</dbReference>
<feature type="chain" id="PRO_5046307557" evidence="1">
    <location>
        <begin position="22"/>
        <end position="132"/>
    </location>
</feature>
<organism evidence="2 3">
    <name type="scientific">Aeromonas popoffii</name>
    <dbReference type="NCBI Taxonomy" id="70856"/>
    <lineage>
        <taxon>Bacteria</taxon>
        <taxon>Pseudomonadati</taxon>
        <taxon>Pseudomonadota</taxon>
        <taxon>Gammaproteobacteria</taxon>
        <taxon>Aeromonadales</taxon>
        <taxon>Aeromonadaceae</taxon>
        <taxon>Aeromonas</taxon>
    </lineage>
</organism>